<proteinExistence type="predicted"/>
<feature type="transmembrane region" description="Helical" evidence="2">
    <location>
        <begin position="203"/>
        <end position="226"/>
    </location>
</feature>
<feature type="transmembrane region" description="Helical" evidence="2">
    <location>
        <begin position="173"/>
        <end position="197"/>
    </location>
</feature>
<feature type="compositionally biased region" description="Polar residues" evidence="1">
    <location>
        <begin position="110"/>
        <end position="123"/>
    </location>
</feature>
<organism evidence="4 5">
    <name type="scientific">Paxillus rubicundulus Ve08.2h10</name>
    <dbReference type="NCBI Taxonomy" id="930991"/>
    <lineage>
        <taxon>Eukaryota</taxon>
        <taxon>Fungi</taxon>
        <taxon>Dikarya</taxon>
        <taxon>Basidiomycota</taxon>
        <taxon>Agaricomycotina</taxon>
        <taxon>Agaricomycetes</taxon>
        <taxon>Agaricomycetidae</taxon>
        <taxon>Boletales</taxon>
        <taxon>Paxilineae</taxon>
        <taxon>Paxillaceae</taxon>
        <taxon>Paxillus</taxon>
    </lineage>
</organism>
<dbReference type="AlphaFoldDB" id="A0A0D0E544"/>
<feature type="region of interest" description="Disordered" evidence="1">
    <location>
        <begin position="1"/>
        <end position="123"/>
    </location>
</feature>
<dbReference type="InParanoid" id="A0A0D0E544"/>
<evidence type="ECO:0000256" key="1">
    <source>
        <dbReference type="SAM" id="MobiDB-lite"/>
    </source>
</evidence>
<gene>
    <name evidence="4" type="ORF">PAXRUDRAFT_34482</name>
</gene>
<dbReference type="EMBL" id="KN825270">
    <property type="protein sequence ID" value="KIK92525.1"/>
    <property type="molecule type" value="Genomic_DNA"/>
</dbReference>
<protein>
    <recommendedName>
        <fullName evidence="3">SMODS and SLOG-associating 2TM effector domain-containing protein</fullName>
    </recommendedName>
</protein>
<keyword evidence="5" id="KW-1185">Reference proteome</keyword>
<reference evidence="4 5" key="1">
    <citation type="submission" date="2014-04" db="EMBL/GenBank/DDBJ databases">
        <authorList>
            <consortium name="DOE Joint Genome Institute"/>
            <person name="Kuo A."/>
            <person name="Kohler A."/>
            <person name="Jargeat P."/>
            <person name="Nagy L.G."/>
            <person name="Floudas D."/>
            <person name="Copeland A."/>
            <person name="Barry K.W."/>
            <person name="Cichocki N."/>
            <person name="Veneault-Fourrey C."/>
            <person name="LaButti K."/>
            <person name="Lindquist E.A."/>
            <person name="Lipzen A."/>
            <person name="Lundell T."/>
            <person name="Morin E."/>
            <person name="Murat C."/>
            <person name="Sun H."/>
            <person name="Tunlid A."/>
            <person name="Henrissat B."/>
            <person name="Grigoriev I.V."/>
            <person name="Hibbett D.S."/>
            <person name="Martin F."/>
            <person name="Nordberg H.P."/>
            <person name="Cantor M.N."/>
            <person name="Hua S.X."/>
        </authorList>
    </citation>
    <scope>NUCLEOTIDE SEQUENCE [LARGE SCALE GENOMIC DNA]</scope>
    <source>
        <strain evidence="4 5">Ve08.2h10</strain>
    </source>
</reference>
<keyword evidence="2" id="KW-0472">Membrane</keyword>
<sequence>MDRHGLPATANVETTESHTLTAQPAPAETTGSTSQHVQIITPESGDSNETSGRDTRGEGSSTAADRHLLSGSEGYPTLPRSQDNPYLDFERVLPPPPSRSRDSHARGLSRRTTAVSQSGLPQSGRNVSGIDWIVPVEEKAHEQRTVGERLQPTIDHAVLERDKYAKKALWTGYALNIAIGLQVFLGALTTGLAAAVSNPRHESIFLAQIATSILGGLSTMVASYLARARGSNEPELSITRVKDLEQFLRESKAFQMDHAHEYGSHENGLNSRLEDLRRGFESLLGNANGERKLSPVGIS</sequence>
<feature type="compositionally biased region" description="Polar residues" evidence="1">
    <location>
        <begin position="11"/>
        <end position="22"/>
    </location>
</feature>
<name>A0A0D0E544_9AGAM</name>
<feature type="domain" description="SMODS and SLOG-associating 2TM effector" evidence="3">
    <location>
        <begin position="156"/>
        <end position="286"/>
    </location>
</feature>
<evidence type="ECO:0000259" key="3">
    <source>
        <dbReference type="Pfam" id="PF18142"/>
    </source>
</evidence>
<feature type="compositionally biased region" description="Polar residues" evidence="1">
    <location>
        <begin position="29"/>
        <end position="38"/>
    </location>
</feature>
<dbReference type="Proteomes" id="UP000054538">
    <property type="component" value="Unassembled WGS sequence"/>
</dbReference>
<evidence type="ECO:0000313" key="5">
    <source>
        <dbReference type="Proteomes" id="UP000054538"/>
    </source>
</evidence>
<keyword evidence="2" id="KW-0812">Transmembrane</keyword>
<evidence type="ECO:0000313" key="4">
    <source>
        <dbReference type="EMBL" id="KIK92525.1"/>
    </source>
</evidence>
<dbReference type="HOGENOM" id="CLU_064546_1_0_1"/>
<dbReference type="InterPro" id="IPR041622">
    <property type="entry name" value="SLATT_fungi"/>
</dbReference>
<dbReference type="STRING" id="930991.A0A0D0E544"/>
<dbReference type="OrthoDB" id="3245801at2759"/>
<reference evidence="5" key="2">
    <citation type="submission" date="2015-01" db="EMBL/GenBank/DDBJ databases">
        <title>Evolutionary Origins and Diversification of the Mycorrhizal Mutualists.</title>
        <authorList>
            <consortium name="DOE Joint Genome Institute"/>
            <consortium name="Mycorrhizal Genomics Consortium"/>
            <person name="Kohler A."/>
            <person name="Kuo A."/>
            <person name="Nagy L.G."/>
            <person name="Floudas D."/>
            <person name="Copeland A."/>
            <person name="Barry K.W."/>
            <person name="Cichocki N."/>
            <person name="Veneault-Fourrey C."/>
            <person name="LaButti K."/>
            <person name="Lindquist E.A."/>
            <person name="Lipzen A."/>
            <person name="Lundell T."/>
            <person name="Morin E."/>
            <person name="Murat C."/>
            <person name="Riley R."/>
            <person name="Ohm R."/>
            <person name="Sun H."/>
            <person name="Tunlid A."/>
            <person name="Henrissat B."/>
            <person name="Grigoriev I.V."/>
            <person name="Hibbett D.S."/>
            <person name="Martin F."/>
        </authorList>
    </citation>
    <scope>NUCLEOTIDE SEQUENCE [LARGE SCALE GENOMIC DNA]</scope>
    <source>
        <strain evidence="5">Ve08.2h10</strain>
    </source>
</reference>
<dbReference type="NCBIfam" id="NF033635">
    <property type="entry name" value="SLATT_fungal"/>
    <property type="match status" value="1"/>
</dbReference>
<keyword evidence="2" id="KW-1133">Transmembrane helix</keyword>
<accession>A0A0D0E544</accession>
<evidence type="ECO:0000256" key="2">
    <source>
        <dbReference type="SAM" id="Phobius"/>
    </source>
</evidence>
<dbReference type="Pfam" id="PF18142">
    <property type="entry name" value="SLATT_fungal"/>
    <property type="match status" value="1"/>
</dbReference>